<dbReference type="OrthoDB" id="3724345at2759"/>
<organism evidence="1 2">
    <name type="scientific">Cylindrodendrum hubeiense</name>
    <dbReference type="NCBI Taxonomy" id="595255"/>
    <lineage>
        <taxon>Eukaryota</taxon>
        <taxon>Fungi</taxon>
        <taxon>Dikarya</taxon>
        <taxon>Ascomycota</taxon>
        <taxon>Pezizomycotina</taxon>
        <taxon>Sordariomycetes</taxon>
        <taxon>Hypocreomycetidae</taxon>
        <taxon>Hypocreales</taxon>
        <taxon>Nectriaceae</taxon>
        <taxon>Cylindrodendrum</taxon>
    </lineage>
</organism>
<proteinExistence type="predicted"/>
<dbReference type="PANTHER" id="PTHR36922:SF1">
    <property type="entry name" value="DUF1993 DOMAIN-CONTAINING PROTEIN"/>
    <property type="match status" value="1"/>
</dbReference>
<dbReference type="SUPFAM" id="SSF109854">
    <property type="entry name" value="DinB/YfiT-like putative metalloenzymes"/>
    <property type="match status" value="1"/>
</dbReference>
<protein>
    <recommendedName>
        <fullName evidence="3">DUF1993 domain-containing protein</fullName>
    </recommendedName>
</protein>
<sequence length="171" mass="18664">MSYTLYDGSIVPAQDALNALSAILTKAEAHITDSAGLFAAKLHEDMLPFTFQVYFASDVAQKLAARGTGVEPLALDRNFESFADMQALVKKVLDVLANVDKDAFNARETAEVTVGLGPGKEVKMQLRQYVNGYVLPNVFFHVNTAYAILRKEGVPIGKQDYLTPFIGKYAA</sequence>
<dbReference type="AlphaFoldDB" id="A0A9P5LHC1"/>
<dbReference type="InterPro" id="IPR018531">
    <property type="entry name" value="DUF1993"/>
</dbReference>
<name>A0A9P5LHC1_9HYPO</name>
<keyword evidence="2" id="KW-1185">Reference proteome</keyword>
<evidence type="ECO:0000313" key="2">
    <source>
        <dbReference type="Proteomes" id="UP000722485"/>
    </source>
</evidence>
<dbReference type="PANTHER" id="PTHR36922">
    <property type="entry name" value="BLL2446 PROTEIN"/>
    <property type="match status" value="1"/>
</dbReference>
<dbReference type="InterPro" id="IPR034660">
    <property type="entry name" value="DinB/YfiT-like"/>
</dbReference>
<gene>
    <name evidence="1" type="ORF">G7Z17_g4283</name>
</gene>
<evidence type="ECO:0000313" key="1">
    <source>
        <dbReference type="EMBL" id="KAF7552519.1"/>
    </source>
</evidence>
<dbReference type="Proteomes" id="UP000722485">
    <property type="component" value="Unassembled WGS sequence"/>
</dbReference>
<dbReference type="EMBL" id="JAANBB010000059">
    <property type="protein sequence ID" value="KAF7552519.1"/>
    <property type="molecule type" value="Genomic_DNA"/>
</dbReference>
<reference evidence="1" key="1">
    <citation type="submission" date="2020-03" db="EMBL/GenBank/DDBJ databases">
        <title>Draft Genome Sequence of Cylindrodendrum hubeiense.</title>
        <authorList>
            <person name="Buettner E."/>
            <person name="Kellner H."/>
        </authorList>
    </citation>
    <scope>NUCLEOTIDE SEQUENCE</scope>
    <source>
        <strain evidence="1">IHI 201604</strain>
    </source>
</reference>
<evidence type="ECO:0008006" key="3">
    <source>
        <dbReference type="Google" id="ProtNLM"/>
    </source>
</evidence>
<comment type="caution">
    <text evidence="1">The sequence shown here is derived from an EMBL/GenBank/DDBJ whole genome shotgun (WGS) entry which is preliminary data.</text>
</comment>
<dbReference type="Gene3D" id="1.20.120.450">
    <property type="entry name" value="dinb family like domain"/>
    <property type="match status" value="1"/>
</dbReference>
<dbReference type="Pfam" id="PF09351">
    <property type="entry name" value="DUF1993"/>
    <property type="match status" value="1"/>
</dbReference>
<accession>A0A9P5LHC1</accession>